<dbReference type="AlphaFoldDB" id="A0A084G4W6"/>
<evidence type="ECO:0000313" key="11">
    <source>
        <dbReference type="EMBL" id="KEZ42378.1"/>
    </source>
</evidence>
<dbReference type="OMA" id="QWFMTNV"/>
<dbReference type="SUPFAM" id="SSF64268">
    <property type="entry name" value="PX domain"/>
    <property type="match status" value="1"/>
</dbReference>
<protein>
    <recommendedName>
        <fullName evidence="8">Endosomal/vacuolar adapter protein YPT35</fullName>
    </recommendedName>
    <alternativeName>
        <fullName evidence="9">PX domain-containing protein YPT35</fullName>
    </alternativeName>
</protein>
<dbReference type="Proteomes" id="UP000028545">
    <property type="component" value="Unassembled WGS sequence"/>
</dbReference>
<accession>A0A084G4W6</accession>
<gene>
    <name evidence="11" type="ORF">SAPIO_CDS5557</name>
</gene>
<dbReference type="Pfam" id="PF00787">
    <property type="entry name" value="PX"/>
    <property type="match status" value="1"/>
</dbReference>
<comment type="subcellular location">
    <subcellularLocation>
        <location evidence="2">Endosome</location>
    </subcellularLocation>
    <subcellularLocation>
        <location evidence="1">Vacuole membrane</location>
        <topology evidence="1">Peripheral membrane protein</topology>
    </subcellularLocation>
</comment>
<dbReference type="GeneID" id="27724629"/>
<evidence type="ECO:0000256" key="2">
    <source>
        <dbReference type="ARBA" id="ARBA00004177"/>
    </source>
</evidence>
<evidence type="ECO:0000256" key="1">
    <source>
        <dbReference type="ARBA" id="ARBA00004148"/>
    </source>
</evidence>
<dbReference type="InterPro" id="IPR036871">
    <property type="entry name" value="PX_dom_sf"/>
</dbReference>
<dbReference type="EMBL" id="JOWA01000099">
    <property type="protein sequence ID" value="KEZ42378.1"/>
    <property type="molecule type" value="Genomic_DNA"/>
</dbReference>
<evidence type="ECO:0000256" key="7">
    <source>
        <dbReference type="ARBA" id="ARBA00033728"/>
    </source>
</evidence>
<dbReference type="GO" id="GO:0005774">
    <property type="term" value="C:vacuolar membrane"/>
    <property type="evidence" value="ECO:0007669"/>
    <property type="project" value="UniProtKB-SubCell"/>
</dbReference>
<dbReference type="PANTHER" id="PTHR10555:SF170">
    <property type="entry name" value="FI18122P1"/>
    <property type="match status" value="1"/>
</dbReference>
<dbReference type="KEGG" id="sapo:SAPIO_CDS5557"/>
<evidence type="ECO:0000256" key="3">
    <source>
        <dbReference type="ARBA" id="ARBA00007426"/>
    </source>
</evidence>
<evidence type="ECO:0000313" key="12">
    <source>
        <dbReference type="Proteomes" id="UP000028545"/>
    </source>
</evidence>
<comment type="similarity">
    <text evidence="3">Belongs to the YPT35 family.</text>
</comment>
<keyword evidence="5" id="KW-0967">Endosome</keyword>
<feature type="domain" description="PX" evidence="10">
    <location>
        <begin position="36"/>
        <end position="146"/>
    </location>
</feature>
<comment type="function">
    <text evidence="7">Recruits the lipid transfer protein VPS13 to endosomal and vacuolar membranes.</text>
</comment>
<dbReference type="VEuPathDB" id="FungiDB:SAPIO_CDS5557"/>
<dbReference type="InterPro" id="IPR001683">
    <property type="entry name" value="PX_dom"/>
</dbReference>
<keyword evidence="12" id="KW-1185">Reference proteome</keyword>
<dbReference type="CDD" id="cd07280">
    <property type="entry name" value="PX_YPT35"/>
    <property type="match status" value="1"/>
</dbReference>
<evidence type="ECO:0000256" key="9">
    <source>
        <dbReference type="ARBA" id="ARBA00033785"/>
    </source>
</evidence>
<dbReference type="PROSITE" id="PS50195">
    <property type="entry name" value="PX"/>
    <property type="match status" value="1"/>
</dbReference>
<evidence type="ECO:0000256" key="6">
    <source>
        <dbReference type="ARBA" id="ARBA00023136"/>
    </source>
</evidence>
<evidence type="ECO:0000256" key="8">
    <source>
        <dbReference type="ARBA" id="ARBA00033774"/>
    </source>
</evidence>
<evidence type="ECO:0000259" key="10">
    <source>
        <dbReference type="PROSITE" id="PS50195"/>
    </source>
</evidence>
<proteinExistence type="inferred from homology"/>
<sequence length="146" mass="16575">MSASVESLFENGGHITMRDNESEDWGGRNSACWARSVEIPNYVVVNGSATNIGAFVVFNIRVETQNGSHMNIRKRYSEFDDLRRKLIQTFPGFDAAVPPLPPKSVISKFRRPFLEKRRSALQYFLNCILLNPEFSASPVLKEFLFA</sequence>
<name>A0A084G4W6_PSEDA</name>
<dbReference type="InterPro" id="IPR037917">
    <property type="entry name" value="Ypt35_PX"/>
</dbReference>
<evidence type="ECO:0000256" key="5">
    <source>
        <dbReference type="ARBA" id="ARBA00022753"/>
    </source>
</evidence>
<comment type="caution">
    <text evidence="11">The sequence shown here is derived from an EMBL/GenBank/DDBJ whole genome shotgun (WGS) entry which is preliminary data.</text>
</comment>
<keyword evidence="4" id="KW-0926">Vacuole</keyword>
<dbReference type="GO" id="GO:0032266">
    <property type="term" value="F:phosphatidylinositol-3-phosphate binding"/>
    <property type="evidence" value="ECO:0007669"/>
    <property type="project" value="InterPro"/>
</dbReference>
<dbReference type="SMART" id="SM00312">
    <property type="entry name" value="PX"/>
    <property type="match status" value="1"/>
</dbReference>
<dbReference type="HOGENOM" id="CLU_070610_2_0_1"/>
<dbReference type="OrthoDB" id="10254720at2759"/>
<dbReference type="RefSeq" id="XP_016642177.1">
    <property type="nucleotide sequence ID" value="XM_016787862.1"/>
</dbReference>
<reference evidence="11 12" key="1">
    <citation type="journal article" date="2014" name="Genome Announc.">
        <title>Draft genome sequence of the pathogenic fungus Scedosporium apiospermum.</title>
        <authorList>
            <person name="Vandeputte P."/>
            <person name="Ghamrawi S."/>
            <person name="Rechenmann M."/>
            <person name="Iltis A."/>
            <person name="Giraud S."/>
            <person name="Fleury M."/>
            <person name="Thornton C."/>
            <person name="Delhaes L."/>
            <person name="Meyer W."/>
            <person name="Papon N."/>
            <person name="Bouchara J.P."/>
        </authorList>
    </citation>
    <scope>NUCLEOTIDE SEQUENCE [LARGE SCALE GENOMIC DNA]</scope>
    <source>
        <strain evidence="11 12">IHEM 14462</strain>
    </source>
</reference>
<dbReference type="GO" id="GO:0010008">
    <property type="term" value="C:endosome membrane"/>
    <property type="evidence" value="ECO:0007669"/>
    <property type="project" value="UniProtKB-SubCell"/>
</dbReference>
<evidence type="ECO:0000256" key="4">
    <source>
        <dbReference type="ARBA" id="ARBA00022554"/>
    </source>
</evidence>
<keyword evidence="6" id="KW-0472">Membrane</keyword>
<dbReference type="PANTHER" id="PTHR10555">
    <property type="entry name" value="SORTING NEXIN"/>
    <property type="match status" value="1"/>
</dbReference>
<dbReference type="Gene3D" id="3.30.1520.10">
    <property type="entry name" value="Phox-like domain"/>
    <property type="match status" value="1"/>
</dbReference>
<organism evidence="11 12">
    <name type="scientific">Pseudallescheria apiosperma</name>
    <name type="common">Scedosporium apiospermum</name>
    <dbReference type="NCBI Taxonomy" id="563466"/>
    <lineage>
        <taxon>Eukaryota</taxon>
        <taxon>Fungi</taxon>
        <taxon>Dikarya</taxon>
        <taxon>Ascomycota</taxon>
        <taxon>Pezizomycotina</taxon>
        <taxon>Sordariomycetes</taxon>
        <taxon>Hypocreomycetidae</taxon>
        <taxon>Microascales</taxon>
        <taxon>Microascaceae</taxon>
        <taxon>Scedosporium</taxon>
    </lineage>
</organism>